<dbReference type="VEuPathDB" id="FungiDB:SCHCODRAFT_01093191"/>
<keyword evidence="3" id="KW-1185">Reference proteome</keyword>
<reference evidence="2 3" key="1">
    <citation type="journal article" date="2010" name="Nat. Biotechnol.">
        <title>Genome sequence of the model mushroom Schizophyllum commune.</title>
        <authorList>
            <person name="Ohm R.A."/>
            <person name="de Jong J.F."/>
            <person name="Lugones L.G."/>
            <person name="Aerts A."/>
            <person name="Kothe E."/>
            <person name="Stajich J.E."/>
            <person name="de Vries R.P."/>
            <person name="Record E."/>
            <person name="Levasseur A."/>
            <person name="Baker S.E."/>
            <person name="Bartholomew K.A."/>
            <person name="Coutinho P.M."/>
            <person name="Erdmann S."/>
            <person name="Fowler T.J."/>
            <person name="Gathman A.C."/>
            <person name="Lombard V."/>
            <person name="Henrissat B."/>
            <person name="Knabe N."/>
            <person name="Kuees U."/>
            <person name="Lilly W.W."/>
            <person name="Lindquist E."/>
            <person name="Lucas S."/>
            <person name="Magnuson J.K."/>
            <person name="Piumi F."/>
            <person name="Raudaskoski M."/>
            <person name="Salamov A."/>
            <person name="Schmutz J."/>
            <person name="Schwarze F.W.M.R."/>
            <person name="vanKuyk P.A."/>
            <person name="Horton J.S."/>
            <person name="Grigoriev I.V."/>
            <person name="Woesten H.A.B."/>
        </authorList>
    </citation>
    <scope>NUCLEOTIDE SEQUENCE [LARGE SCALE GENOMIC DNA]</scope>
    <source>
        <strain evidence="3">H4-8 / FGSC 9210</strain>
    </source>
</reference>
<dbReference type="Proteomes" id="UP000007431">
    <property type="component" value="Unassembled WGS sequence"/>
</dbReference>
<proteinExistence type="predicted"/>
<name>D8PYF9_SCHCM</name>
<feature type="region of interest" description="Disordered" evidence="1">
    <location>
        <begin position="232"/>
        <end position="280"/>
    </location>
</feature>
<dbReference type="GeneID" id="9592310"/>
<accession>D8PYF9</accession>
<feature type="non-terminal residue" evidence="2">
    <location>
        <position position="323"/>
    </location>
</feature>
<gene>
    <name evidence="2" type="ORF">SCHCODRAFT_106363</name>
</gene>
<dbReference type="KEGG" id="scm:SCHCO_01093191"/>
<dbReference type="HOGENOM" id="CLU_074644_0_0_1"/>
<evidence type="ECO:0000256" key="1">
    <source>
        <dbReference type="SAM" id="MobiDB-lite"/>
    </source>
</evidence>
<dbReference type="EMBL" id="GL377304">
    <property type="protein sequence ID" value="EFI98687.1"/>
    <property type="molecule type" value="Genomic_DNA"/>
</dbReference>
<sequence length="323" mass="35818">MTTAIQPLSRLRLRLLLPPARLMRQRALPPLPSFKHRANARPPSSTVPRHVLPPFQHRANARPPPPTARRMRQLASSSSFCKIYAPTRFLLLLLLLQDLRANSLPCANLHPCANSLPPLLPSSSAAPTRFLFLQPQALRQLASSRQLASFLLPQVPRQLASSSSSSFKHHANACTSSCPQALRANSLPSAFKNHAMARPLLLRQFCANAPLPSTNAVSKVLLPMEDALPVTRDGFVPRQGSSRETQTRRPLYGSSRTSYQGAYLHPRPSRNKPDDTTTLICHPQAPTRCSALPTRVQDLARARRSRYFMFSPLRVPAQIARSP</sequence>
<feature type="region of interest" description="Disordered" evidence="1">
    <location>
        <begin position="32"/>
        <end position="69"/>
    </location>
</feature>
<evidence type="ECO:0000313" key="3">
    <source>
        <dbReference type="Proteomes" id="UP000007431"/>
    </source>
</evidence>
<dbReference type="InParanoid" id="D8PYF9"/>
<dbReference type="RefSeq" id="XP_003033590.1">
    <property type="nucleotide sequence ID" value="XM_003033544.1"/>
</dbReference>
<dbReference type="AlphaFoldDB" id="D8PYF9"/>
<protein>
    <submittedName>
        <fullName evidence="2">Uncharacterized protein</fullName>
    </submittedName>
</protein>
<evidence type="ECO:0000313" key="2">
    <source>
        <dbReference type="EMBL" id="EFI98687.1"/>
    </source>
</evidence>
<organism evidence="3">
    <name type="scientific">Schizophyllum commune (strain H4-8 / FGSC 9210)</name>
    <name type="common">Split gill fungus</name>
    <dbReference type="NCBI Taxonomy" id="578458"/>
    <lineage>
        <taxon>Eukaryota</taxon>
        <taxon>Fungi</taxon>
        <taxon>Dikarya</taxon>
        <taxon>Basidiomycota</taxon>
        <taxon>Agaricomycotina</taxon>
        <taxon>Agaricomycetes</taxon>
        <taxon>Agaricomycetidae</taxon>
        <taxon>Agaricales</taxon>
        <taxon>Schizophyllaceae</taxon>
        <taxon>Schizophyllum</taxon>
    </lineage>
</organism>